<dbReference type="Gene3D" id="2.10.260.10">
    <property type="match status" value="1"/>
</dbReference>
<comment type="caution">
    <text evidence="2">The sequence shown here is derived from an EMBL/GenBank/DDBJ whole genome shotgun (WGS) entry which is preliminary data.</text>
</comment>
<accession>A0A1F5FP86</accession>
<evidence type="ECO:0000259" key="1">
    <source>
        <dbReference type="SMART" id="SM00966"/>
    </source>
</evidence>
<proteinExistence type="predicted"/>
<dbReference type="EMBL" id="MFAQ01000044">
    <property type="protein sequence ID" value="OGD81430.1"/>
    <property type="molecule type" value="Genomic_DNA"/>
</dbReference>
<dbReference type="Pfam" id="PF04014">
    <property type="entry name" value="MazE_antitoxin"/>
    <property type="match status" value="1"/>
</dbReference>
<reference evidence="2 3" key="1">
    <citation type="journal article" date="2016" name="Nat. Commun.">
        <title>Thousands of microbial genomes shed light on interconnected biogeochemical processes in an aquifer system.</title>
        <authorList>
            <person name="Anantharaman K."/>
            <person name="Brown C.T."/>
            <person name="Hug L.A."/>
            <person name="Sharon I."/>
            <person name="Castelle C.J."/>
            <person name="Probst A.J."/>
            <person name="Thomas B.C."/>
            <person name="Singh A."/>
            <person name="Wilkins M.J."/>
            <person name="Karaoz U."/>
            <person name="Brodie E.L."/>
            <person name="Williams K.H."/>
            <person name="Hubbard S.S."/>
            <person name="Banfield J.F."/>
        </authorList>
    </citation>
    <scope>NUCLEOTIDE SEQUENCE [LARGE SCALE GENOMIC DNA]</scope>
</reference>
<dbReference type="SUPFAM" id="SSF89447">
    <property type="entry name" value="AbrB/MazE/MraZ-like"/>
    <property type="match status" value="1"/>
</dbReference>
<dbReference type="GO" id="GO:0003677">
    <property type="term" value="F:DNA binding"/>
    <property type="evidence" value="ECO:0007669"/>
    <property type="project" value="InterPro"/>
</dbReference>
<feature type="domain" description="SpoVT-AbrB" evidence="1">
    <location>
        <begin position="7"/>
        <end position="52"/>
    </location>
</feature>
<name>A0A1F5FP86_9BACT</name>
<sequence>MSKQKVIRIGNSLGITLPAKFVERLSLRVGDQVKLVFHDESSLILEFPDSSQLSLMSTAKQSDPKKLD</sequence>
<gene>
    <name evidence="2" type="ORF">A2572_01685</name>
</gene>
<dbReference type="InterPro" id="IPR007159">
    <property type="entry name" value="SpoVT-AbrB_dom"/>
</dbReference>
<dbReference type="SMART" id="SM00966">
    <property type="entry name" value="SpoVT_AbrB"/>
    <property type="match status" value="1"/>
</dbReference>
<protein>
    <recommendedName>
        <fullName evidence="1">SpoVT-AbrB domain-containing protein</fullName>
    </recommendedName>
</protein>
<evidence type="ECO:0000313" key="3">
    <source>
        <dbReference type="Proteomes" id="UP000179237"/>
    </source>
</evidence>
<dbReference type="Proteomes" id="UP000179237">
    <property type="component" value="Unassembled WGS sequence"/>
</dbReference>
<dbReference type="InterPro" id="IPR037914">
    <property type="entry name" value="SpoVT-AbrB_sf"/>
</dbReference>
<evidence type="ECO:0000313" key="2">
    <source>
        <dbReference type="EMBL" id="OGD81430.1"/>
    </source>
</evidence>
<organism evidence="2 3">
    <name type="scientific">Candidatus Collierbacteria bacterium RIFOXYD1_FULL_40_9</name>
    <dbReference type="NCBI Taxonomy" id="1817731"/>
    <lineage>
        <taxon>Bacteria</taxon>
        <taxon>Candidatus Collieribacteriota</taxon>
    </lineage>
</organism>
<dbReference type="AlphaFoldDB" id="A0A1F5FP86"/>